<dbReference type="InterPro" id="IPR036249">
    <property type="entry name" value="Thioredoxin-like_sf"/>
</dbReference>
<evidence type="ECO:0000313" key="7">
    <source>
        <dbReference type="EMBL" id="EJK71312.1"/>
    </source>
</evidence>
<dbReference type="GO" id="GO:0005737">
    <property type="term" value="C:cytoplasm"/>
    <property type="evidence" value="ECO:0007669"/>
    <property type="project" value="TreeGrafter"/>
</dbReference>
<dbReference type="EMBL" id="AGNL01007405">
    <property type="protein sequence ID" value="EJK71312.1"/>
    <property type="molecule type" value="Genomic_DNA"/>
</dbReference>
<evidence type="ECO:0000256" key="1">
    <source>
        <dbReference type="ARBA" id="ARBA00010505"/>
    </source>
</evidence>
<protein>
    <submittedName>
        <fullName evidence="7">Uncharacterized protein</fullName>
    </submittedName>
</protein>
<dbReference type="InterPro" id="IPR013740">
    <property type="entry name" value="Redoxin"/>
</dbReference>
<dbReference type="InterPro" id="IPR002109">
    <property type="entry name" value="Glutaredoxin"/>
</dbReference>
<evidence type="ECO:0000259" key="6">
    <source>
        <dbReference type="Pfam" id="PF08534"/>
    </source>
</evidence>
<dbReference type="Proteomes" id="UP000266841">
    <property type="component" value="Unassembled WGS sequence"/>
</dbReference>
<accession>K0TKR8</accession>
<dbReference type="OMA" id="IENWEIT"/>
<dbReference type="GO" id="GO:0034599">
    <property type="term" value="P:cellular response to oxidative stress"/>
    <property type="evidence" value="ECO:0007669"/>
    <property type="project" value="TreeGrafter"/>
</dbReference>
<feature type="domain" description="Redoxin" evidence="6">
    <location>
        <begin position="180"/>
        <end position="313"/>
    </location>
</feature>
<dbReference type="SUPFAM" id="SSF52833">
    <property type="entry name" value="Thioredoxin-like"/>
    <property type="match status" value="2"/>
</dbReference>
<dbReference type="AlphaFoldDB" id="K0TKR8"/>
<dbReference type="OrthoDB" id="1882547at2759"/>
<dbReference type="PRINTS" id="PR00160">
    <property type="entry name" value="GLUTAREDOXIN"/>
</dbReference>
<dbReference type="PROSITE" id="PS51354">
    <property type="entry name" value="GLUTAREDOXIN_2"/>
    <property type="match status" value="1"/>
</dbReference>
<feature type="domain" description="Glutaredoxin" evidence="5">
    <location>
        <begin position="76"/>
        <end position="138"/>
    </location>
</feature>
<evidence type="ECO:0000259" key="5">
    <source>
        <dbReference type="Pfam" id="PF00462"/>
    </source>
</evidence>
<feature type="signal peptide" evidence="4">
    <location>
        <begin position="1"/>
        <end position="19"/>
    </location>
</feature>
<dbReference type="CDD" id="cd03419">
    <property type="entry name" value="GRX_GRXh_1_2_like"/>
    <property type="match status" value="1"/>
</dbReference>
<dbReference type="Pfam" id="PF08534">
    <property type="entry name" value="Redoxin"/>
    <property type="match status" value="1"/>
</dbReference>
<evidence type="ECO:0000256" key="3">
    <source>
        <dbReference type="ARBA" id="ARBA00023284"/>
    </source>
</evidence>
<name>K0TKR8_THAOC</name>
<sequence length="364" mass="38821">MRLGFAVLALAAAARPAAAFTIPQSTSSVQRATAAFNIFAPSTDSVTSTALRMSTAVDADPQVTIDEALKAAGSGVTLFGKSGCPFCKKTKKALYFIGVHPTIVELDEVEGGAAIQKKLEELTGKSTVPNVWLDGKFIGGSEEVIAGVDDGMFDAVEKKEIILMEDEEKIPIVQGPDALKVGDKVPDAKVWAGFASDDFVSLADYGKDKNILVVGLPGDEDKLKEAGVDSVIIYCVNDPAVMMAWAKDQGIENWEITESDGFVSFVSDPKSDLTSACGMTMTHPGPLSVGLFERCKRFAFYAEKGTVKVVNVSEYEGDPAGDGAFVTAFKYMQDHSSFSLKPLCNLDYPELTLPASMIEAIKKA</sequence>
<proteinExistence type="inferred from homology"/>
<keyword evidence="3" id="KW-0676">Redox-active center</keyword>
<dbReference type="InterPro" id="IPR011767">
    <property type="entry name" value="GLR_AS"/>
</dbReference>
<comment type="similarity">
    <text evidence="1">Belongs to the peroxiredoxin family. Prx5 subfamily.</text>
</comment>
<dbReference type="InterPro" id="IPR014025">
    <property type="entry name" value="Glutaredoxin_subgr"/>
</dbReference>
<dbReference type="Pfam" id="PF00462">
    <property type="entry name" value="Glutaredoxin"/>
    <property type="match status" value="1"/>
</dbReference>
<keyword evidence="4" id="KW-0732">Signal</keyword>
<dbReference type="eggNOG" id="KOG1752">
    <property type="taxonomic scope" value="Eukaryota"/>
</dbReference>
<keyword evidence="2" id="KW-1015">Disulfide bond</keyword>
<evidence type="ECO:0000256" key="4">
    <source>
        <dbReference type="SAM" id="SignalP"/>
    </source>
</evidence>
<comment type="caution">
    <text evidence="7">The sequence shown here is derived from an EMBL/GenBank/DDBJ whole genome shotgun (WGS) entry which is preliminary data.</text>
</comment>
<dbReference type="Gene3D" id="3.40.30.10">
    <property type="entry name" value="Glutaredoxin"/>
    <property type="match status" value="2"/>
</dbReference>
<evidence type="ECO:0000313" key="8">
    <source>
        <dbReference type="Proteomes" id="UP000266841"/>
    </source>
</evidence>
<reference evidence="7 8" key="1">
    <citation type="journal article" date="2012" name="Genome Biol.">
        <title>Genome and low-iron response of an oceanic diatom adapted to chronic iron limitation.</title>
        <authorList>
            <person name="Lommer M."/>
            <person name="Specht M."/>
            <person name="Roy A.S."/>
            <person name="Kraemer L."/>
            <person name="Andreson R."/>
            <person name="Gutowska M.A."/>
            <person name="Wolf J."/>
            <person name="Bergner S.V."/>
            <person name="Schilhabel M.B."/>
            <person name="Klostermeier U.C."/>
            <person name="Beiko R.G."/>
            <person name="Rosenstiel P."/>
            <person name="Hippler M."/>
            <person name="Laroche J."/>
        </authorList>
    </citation>
    <scope>NUCLEOTIDE SEQUENCE [LARGE SCALE GENOMIC DNA]</scope>
    <source>
        <strain evidence="7 8">CCMP1005</strain>
    </source>
</reference>
<evidence type="ECO:0000256" key="2">
    <source>
        <dbReference type="ARBA" id="ARBA00023157"/>
    </source>
</evidence>
<dbReference type="PANTHER" id="PTHR45694:SF18">
    <property type="entry name" value="GLUTAREDOXIN-1-RELATED"/>
    <property type="match status" value="1"/>
</dbReference>
<dbReference type="PANTHER" id="PTHR45694">
    <property type="entry name" value="GLUTAREDOXIN 2"/>
    <property type="match status" value="1"/>
</dbReference>
<gene>
    <name evidence="7" type="ORF">THAOC_07269</name>
</gene>
<organism evidence="7 8">
    <name type="scientific">Thalassiosira oceanica</name>
    <name type="common">Marine diatom</name>
    <dbReference type="NCBI Taxonomy" id="159749"/>
    <lineage>
        <taxon>Eukaryota</taxon>
        <taxon>Sar</taxon>
        <taxon>Stramenopiles</taxon>
        <taxon>Ochrophyta</taxon>
        <taxon>Bacillariophyta</taxon>
        <taxon>Coscinodiscophyceae</taxon>
        <taxon>Thalassiosirophycidae</taxon>
        <taxon>Thalassiosirales</taxon>
        <taxon>Thalassiosiraceae</taxon>
        <taxon>Thalassiosira</taxon>
    </lineage>
</organism>
<dbReference type="PROSITE" id="PS00195">
    <property type="entry name" value="GLUTAREDOXIN_1"/>
    <property type="match status" value="1"/>
</dbReference>
<dbReference type="GO" id="GO:0015038">
    <property type="term" value="F:glutathione disulfide oxidoreductase activity"/>
    <property type="evidence" value="ECO:0007669"/>
    <property type="project" value="TreeGrafter"/>
</dbReference>
<keyword evidence="8" id="KW-1185">Reference proteome</keyword>
<feature type="chain" id="PRO_5003838058" evidence="4">
    <location>
        <begin position="20"/>
        <end position="364"/>
    </location>
</feature>